<dbReference type="AlphaFoldDB" id="A0A3N4JFH7"/>
<proteinExistence type="predicted"/>
<sequence length="77" mass="9047">MSSNVEYQNLEFLVIVHYITAARFTFFDRLVYGVQFWAFLLDFLRLVEDKAYPELLPGDLNPTDFQLIVASRVQDQV</sequence>
<evidence type="ECO:0000313" key="2">
    <source>
        <dbReference type="Proteomes" id="UP000276215"/>
    </source>
</evidence>
<accession>A0A3N4JFH7</accession>
<organism evidence="1 2">
    <name type="scientific">Choiromyces venosus 120613-1</name>
    <dbReference type="NCBI Taxonomy" id="1336337"/>
    <lineage>
        <taxon>Eukaryota</taxon>
        <taxon>Fungi</taxon>
        <taxon>Dikarya</taxon>
        <taxon>Ascomycota</taxon>
        <taxon>Pezizomycotina</taxon>
        <taxon>Pezizomycetes</taxon>
        <taxon>Pezizales</taxon>
        <taxon>Tuberaceae</taxon>
        <taxon>Choiromyces</taxon>
    </lineage>
</organism>
<protein>
    <submittedName>
        <fullName evidence="1">Uncharacterized protein</fullName>
    </submittedName>
</protein>
<dbReference type="EMBL" id="ML120422">
    <property type="protein sequence ID" value="RPA95718.1"/>
    <property type="molecule type" value="Genomic_DNA"/>
</dbReference>
<reference evidence="1 2" key="1">
    <citation type="journal article" date="2018" name="Nat. Ecol. Evol.">
        <title>Pezizomycetes genomes reveal the molecular basis of ectomycorrhizal truffle lifestyle.</title>
        <authorList>
            <person name="Murat C."/>
            <person name="Payen T."/>
            <person name="Noel B."/>
            <person name="Kuo A."/>
            <person name="Morin E."/>
            <person name="Chen J."/>
            <person name="Kohler A."/>
            <person name="Krizsan K."/>
            <person name="Balestrini R."/>
            <person name="Da Silva C."/>
            <person name="Montanini B."/>
            <person name="Hainaut M."/>
            <person name="Levati E."/>
            <person name="Barry K.W."/>
            <person name="Belfiori B."/>
            <person name="Cichocki N."/>
            <person name="Clum A."/>
            <person name="Dockter R.B."/>
            <person name="Fauchery L."/>
            <person name="Guy J."/>
            <person name="Iotti M."/>
            <person name="Le Tacon F."/>
            <person name="Lindquist E.A."/>
            <person name="Lipzen A."/>
            <person name="Malagnac F."/>
            <person name="Mello A."/>
            <person name="Molinier V."/>
            <person name="Miyauchi S."/>
            <person name="Poulain J."/>
            <person name="Riccioni C."/>
            <person name="Rubini A."/>
            <person name="Sitrit Y."/>
            <person name="Splivallo R."/>
            <person name="Traeger S."/>
            <person name="Wang M."/>
            <person name="Zifcakova L."/>
            <person name="Wipf D."/>
            <person name="Zambonelli A."/>
            <person name="Paolocci F."/>
            <person name="Nowrousian M."/>
            <person name="Ottonello S."/>
            <person name="Baldrian P."/>
            <person name="Spatafora J.W."/>
            <person name="Henrissat B."/>
            <person name="Nagy L.G."/>
            <person name="Aury J.M."/>
            <person name="Wincker P."/>
            <person name="Grigoriev I.V."/>
            <person name="Bonfante P."/>
            <person name="Martin F.M."/>
        </authorList>
    </citation>
    <scope>NUCLEOTIDE SEQUENCE [LARGE SCALE GENOMIC DNA]</scope>
    <source>
        <strain evidence="1 2">120613-1</strain>
    </source>
</reference>
<gene>
    <name evidence="1" type="ORF">L873DRAFT_1812498</name>
</gene>
<name>A0A3N4JFH7_9PEZI</name>
<dbReference type="Proteomes" id="UP000276215">
    <property type="component" value="Unassembled WGS sequence"/>
</dbReference>
<keyword evidence="2" id="KW-1185">Reference proteome</keyword>
<feature type="non-terminal residue" evidence="1">
    <location>
        <position position="77"/>
    </location>
</feature>
<evidence type="ECO:0000313" key="1">
    <source>
        <dbReference type="EMBL" id="RPA95718.1"/>
    </source>
</evidence>